<gene>
    <name evidence="3" type="ORF">SAMN04488109_1393</name>
</gene>
<dbReference type="GO" id="GO:0005829">
    <property type="term" value="C:cytosol"/>
    <property type="evidence" value="ECO:0007669"/>
    <property type="project" value="TreeGrafter"/>
</dbReference>
<proteinExistence type="inferred from homology"/>
<protein>
    <submittedName>
        <fullName evidence="3">Uncharacterized protein, MTH1187 family</fullName>
    </submittedName>
</protein>
<organism evidence="3 4">
    <name type="scientific">Chryseolinea serpens</name>
    <dbReference type="NCBI Taxonomy" id="947013"/>
    <lineage>
        <taxon>Bacteria</taxon>
        <taxon>Pseudomonadati</taxon>
        <taxon>Bacteroidota</taxon>
        <taxon>Cytophagia</taxon>
        <taxon>Cytophagales</taxon>
        <taxon>Fulvivirgaceae</taxon>
        <taxon>Chryseolinea</taxon>
    </lineage>
</organism>
<dbReference type="OrthoDB" id="5886358at2"/>
<dbReference type="AlphaFoldDB" id="A0A1M5LUZ6"/>
<dbReference type="RefSeq" id="WP_073132221.1">
    <property type="nucleotide sequence ID" value="NZ_FQWQ01000001.1"/>
</dbReference>
<dbReference type="Pfam" id="PF01910">
    <property type="entry name" value="Thiamine_BP"/>
    <property type="match status" value="1"/>
</dbReference>
<evidence type="ECO:0000313" key="3">
    <source>
        <dbReference type="EMBL" id="SHG68449.1"/>
    </source>
</evidence>
<feature type="domain" description="Thiamine-binding protein" evidence="2">
    <location>
        <begin position="7"/>
        <end position="96"/>
    </location>
</feature>
<name>A0A1M5LUZ6_9BACT</name>
<evidence type="ECO:0000259" key="2">
    <source>
        <dbReference type="Pfam" id="PF01910"/>
    </source>
</evidence>
<dbReference type="InterPro" id="IPR029756">
    <property type="entry name" value="MTH1187/YkoF-like"/>
</dbReference>
<reference evidence="3 4" key="1">
    <citation type="submission" date="2016-11" db="EMBL/GenBank/DDBJ databases">
        <authorList>
            <person name="Jaros S."/>
            <person name="Januszkiewicz K."/>
            <person name="Wedrychowicz H."/>
        </authorList>
    </citation>
    <scope>NUCLEOTIDE SEQUENCE [LARGE SCALE GENOMIC DNA]</scope>
    <source>
        <strain evidence="3 4">DSM 24574</strain>
    </source>
</reference>
<dbReference type="EMBL" id="FQWQ01000001">
    <property type="protein sequence ID" value="SHG68449.1"/>
    <property type="molecule type" value="Genomic_DNA"/>
</dbReference>
<dbReference type="InterPro" id="IPR051614">
    <property type="entry name" value="UPF0045_domain"/>
</dbReference>
<accession>A0A1M5LUZ6</accession>
<keyword evidence="4" id="KW-1185">Reference proteome</keyword>
<dbReference type="InterPro" id="IPR002767">
    <property type="entry name" value="Thiamine_BP"/>
</dbReference>
<dbReference type="Proteomes" id="UP000184212">
    <property type="component" value="Unassembled WGS sequence"/>
</dbReference>
<sequence>MKHQVHVAIQVVPIAQIPHYPIIDKAIEVIDASGVNYRVGAMETVMQGDYNTIMDVVRRAQEACFEAGADEVVVALKVHARKRGDITWEEKLEKYEEGHLTPLVK</sequence>
<dbReference type="STRING" id="947013.SAMN04488109_1393"/>
<dbReference type="PANTHER" id="PTHR33777">
    <property type="entry name" value="UPF0045 PROTEIN ECM15"/>
    <property type="match status" value="1"/>
</dbReference>
<evidence type="ECO:0000313" key="4">
    <source>
        <dbReference type="Proteomes" id="UP000184212"/>
    </source>
</evidence>
<dbReference type="PANTHER" id="PTHR33777:SF1">
    <property type="entry name" value="UPF0045 PROTEIN ECM15"/>
    <property type="match status" value="1"/>
</dbReference>
<evidence type="ECO:0000256" key="1">
    <source>
        <dbReference type="ARBA" id="ARBA00010272"/>
    </source>
</evidence>
<dbReference type="SUPFAM" id="SSF89957">
    <property type="entry name" value="MTH1187/YkoF-like"/>
    <property type="match status" value="1"/>
</dbReference>
<dbReference type="Gene3D" id="3.30.70.930">
    <property type="match status" value="1"/>
</dbReference>
<comment type="similarity">
    <text evidence="1">Belongs to the UPF0045 family.</text>
</comment>